<protein>
    <submittedName>
        <fullName evidence="2">Uncharacterized protein</fullName>
    </submittedName>
</protein>
<gene>
    <name evidence="2" type="ORF">QTO34_013347</name>
</gene>
<dbReference type="Proteomes" id="UP001177744">
    <property type="component" value="Unassembled WGS sequence"/>
</dbReference>
<proteinExistence type="predicted"/>
<name>A0AA40I7U5_CNENI</name>
<dbReference type="EMBL" id="JAULJE010000003">
    <property type="protein sequence ID" value="KAK1344649.1"/>
    <property type="molecule type" value="Genomic_DNA"/>
</dbReference>
<feature type="transmembrane region" description="Helical" evidence="1">
    <location>
        <begin position="179"/>
        <end position="200"/>
    </location>
</feature>
<evidence type="ECO:0000256" key="1">
    <source>
        <dbReference type="SAM" id="Phobius"/>
    </source>
</evidence>
<sequence length="360" mass="39553">MSTICVLTHRLAHGKELLVSMRLGCPSHPADPLQQFGAIHVCCPLEAQPSSSHLTYFLWEDECPNPTAYSCPAPTAFSDLPSSGNLLSVASCSWHLESTAQMYQKLVETLGTLLPDSEPSLPLPWGPASLHKPQAVHIPCSRRSLCSRCLGKWCWRHSAGSGRALSGREAEPLWPQFQALLMLQWGFLIIFFLNGTLLNLRLLMGLAETITHLAPHNQEEQGHCPWTWACGEVQYPMEAGLRWGVQYILAAHPPFWGQALGPEVLALAMVSPLPPDAEARAGLLHCVVARVQQAASTLRALTMQPVLVQLLDPRHILWCLRPDHAVQPLNMLEELLAGHLRGLELASAVQATCGRTGWRG</sequence>
<accession>A0AA40I7U5</accession>
<dbReference type="AlphaFoldDB" id="A0AA40I7U5"/>
<keyword evidence="3" id="KW-1185">Reference proteome</keyword>
<organism evidence="2 3">
    <name type="scientific">Cnephaeus nilssonii</name>
    <name type="common">Northern bat</name>
    <name type="synonym">Eptesicus nilssonii</name>
    <dbReference type="NCBI Taxonomy" id="3371016"/>
    <lineage>
        <taxon>Eukaryota</taxon>
        <taxon>Metazoa</taxon>
        <taxon>Chordata</taxon>
        <taxon>Craniata</taxon>
        <taxon>Vertebrata</taxon>
        <taxon>Euteleostomi</taxon>
        <taxon>Mammalia</taxon>
        <taxon>Eutheria</taxon>
        <taxon>Laurasiatheria</taxon>
        <taxon>Chiroptera</taxon>
        <taxon>Yangochiroptera</taxon>
        <taxon>Vespertilionidae</taxon>
        <taxon>Cnephaeus</taxon>
    </lineage>
</organism>
<evidence type="ECO:0000313" key="3">
    <source>
        <dbReference type="Proteomes" id="UP001177744"/>
    </source>
</evidence>
<keyword evidence="1" id="KW-1133">Transmembrane helix</keyword>
<evidence type="ECO:0000313" key="2">
    <source>
        <dbReference type="EMBL" id="KAK1344649.1"/>
    </source>
</evidence>
<comment type="caution">
    <text evidence="2">The sequence shown here is derived from an EMBL/GenBank/DDBJ whole genome shotgun (WGS) entry which is preliminary data.</text>
</comment>
<keyword evidence="1" id="KW-0812">Transmembrane</keyword>
<reference evidence="2" key="1">
    <citation type="submission" date="2023-06" db="EMBL/GenBank/DDBJ databases">
        <title>Reference genome for the Northern bat (Eptesicus nilssonii), a most northern bat species.</title>
        <authorList>
            <person name="Laine V.N."/>
            <person name="Pulliainen A.T."/>
            <person name="Lilley T.M."/>
        </authorList>
    </citation>
    <scope>NUCLEOTIDE SEQUENCE</scope>
    <source>
        <strain evidence="2">BLF_Eptnil</strain>
        <tissue evidence="2">Kidney</tissue>
    </source>
</reference>
<keyword evidence="1" id="KW-0472">Membrane</keyword>